<evidence type="ECO:0000313" key="8">
    <source>
        <dbReference type="EMBL" id="PXV67456.1"/>
    </source>
</evidence>
<keyword evidence="2" id="KW-1003">Cell membrane</keyword>
<evidence type="ECO:0000259" key="7">
    <source>
        <dbReference type="Pfam" id="PF04024"/>
    </source>
</evidence>
<gene>
    <name evidence="8" type="ORF">CLV62_103129</name>
</gene>
<reference evidence="8 9" key="1">
    <citation type="submission" date="2018-03" db="EMBL/GenBank/DDBJ databases">
        <title>Genomic Encyclopedia of Archaeal and Bacterial Type Strains, Phase II (KMG-II): from individual species to whole genera.</title>
        <authorList>
            <person name="Goeker M."/>
        </authorList>
    </citation>
    <scope>NUCLEOTIDE SEQUENCE [LARGE SCALE GENOMIC DNA]</scope>
    <source>
        <strain evidence="8 9">DSM 100214</strain>
    </source>
</reference>
<dbReference type="RefSeq" id="WP_110309609.1">
    <property type="nucleotide sequence ID" value="NZ_QICL01000003.1"/>
</dbReference>
<feature type="domain" description="Phage shock protein PspC N-terminal" evidence="7">
    <location>
        <begin position="108"/>
        <end position="173"/>
    </location>
</feature>
<evidence type="ECO:0000256" key="2">
    <source>
        <dbReference type="ARBA" id="ARBA00022475"/>
    </source>
</evidence>
<dbReference type="Pfam" id="PF04024">
    <property type="entry name" value="PspC"/>
    <property type="match status" value="1"/>
</dbReference>
<dbReference type="GO" id="GO:0005886">
    <property type="term" value="C:plasma membrane"/>
    <property type="evidence" value="ECO:0007669"/>
    <property type="project" value="UniProtKB-SubCell"/>
</dbReference>
<protein>
    <submittedName>
        <fullName evidence="8">Phage shock protein PspC (Stress-responsive transcriptional regulator)</fullName>
    </submittedName>
</protein>
<dbReference type="AlphaFoldDB" id="A0A2V3PRQ7"/>
<keyword evidence="5 6" id="KW-0472">Membrane</keyword>
<dbReference type="InterPro" id="IPR052027">
    <property type="entry name" value="PspC"/>
</dbReference>
<comment type="subcellular location">
    <subcellularLocation>
        <location evidence="1">Cell membrane</location>
        <topology evidence="1">Single-pass membrane protein</topology>
    </subcellularLocation>
</comment>
<feature type="transmembrane region" description="Helical" evidence="6">
    <location>
        <begin position="263"/>
        <end position="287"/>
    </location>
</feature>
<dbReference type="Proteomes" id="UP000247973">
    <property type="component" value="Unassembled WGS sequence"/>
</dbReference>
<keyword evidence="4 6" id="KW-1133">Transmembrane helix</keyword>
<keyword evidence="9" id="KW-1185">Reference proteome</keyword>
<feature type="transmembrane region" description="Helical" evidence="6">
    <location>
        <begin position="294"/>
        <end position="313"/>
    </location>
</feature>
<name>A0A2V3PRQ7_9BACT</name>
<proteinExistence type="predicted"/>
<dbReference type="InterPro" id="IPR007168">
    <property type="entry name" value="Phageshock_PspC_N"/>
</dbReference>
<feature type="transmembrane region" description="Helical" evidence="6">
    <location>
        <begin position="117"/>
        <end position="143"/>
    </location>
</feature>
<dbReference type="OrthoDB" id="5772680at2"/>
<dbReference type="EMBL" id="QICL01000003">
    <property type="protein sequence ID" value="PXV67456.1"/>
    <property type="molecule type" value="Genomic_DNA"/>
</dbReference>
<dbReference type="PANTHER" id="PTHR33885:SF3">
    <property type="entry name" value="PHAGE SHOCK PROTEIN C"/>
    <property type="match status" value="1"/>
</dbReference>
<feature type="transmembrane region" description="Helical" evidence="6">
    <location>
        <begin position="210"/>
        <end position="243"/>
    </location>
</feature>
<evidence type="ECO:0000256" key="5">
    <source>
        <dbReference type="ARBA" id="ARBA00023136"/>
    </source>
</evidence>
<keyword evidence="3 6" id="KW-0812">Transmembrane</keyword>
<feature type="transmembrane region" description="Helical" evidence="6">
    <location>
        <begin position="155"/>
        <end position="173"/>
    </location>
</feature>
<evidence type="ECO:0000256" key="4">
    <source>
        <dbReference type="ARBA" id="ARBA00022989"/>
    </source>
</evidence>
<evidence type="ECO:0000256" key="6">
    <source>
        <dbReference type="SAM" id="Phobius"/>
    </source>
</evidence>
<evidence type="ECO:0000256" key="3">
    <source>
        <dbReference type="ARBA" id="ARBA00022692"/>
    </source>
</evidence>
<evidence type="ECO:0000256" key="1">
    <source>
        <dbReference type="ARBA" id="ARBA00004162"/>
    </source>
</evidence>
<accession>A0A2V3PRQ7</accession>
<sequence length="472" mass="53212">MKETIKASIGGYAFTLDADAYEILKSYLDNLKLHFENKEDGTEIIADIEARMCELLQMKASKSENIITLEDANSIIGIMGNPVDFEEEATDTDNNSQPEKPENTTIRKKLYRDKENGVLGGVCAGLAKFFHLDPVIVRVAYAASIALAGFATDKLAGYLLASYFLLWIAMPKARTMAQKLAMSGEDPSIEAIENRTAKIPRKRESHMGSVLGSIIKAVCGTIIFMIGIGIILLGGFAIFFPAIVDLPSVGDFLIIFGFYSSNINIALAILWFLPAICLIYLGIIIYTKITPKDFVIFGIAFLIWIGAGSYIGIISTKQAKNYYEDADFTERVHINTTSDTLHVRLHPDLQSAYHWGKNENELYTLDGDPKSWFVFPKVRVNQDTIYKNFEIKIKKTAFDRSFQAAKAKATDAKFSYNIHDSLVLLKPHLYNRNHPWNRELFEIEINSPLNKTVIIDEPINYRHHFSDYWDND</sequence>
<evidence type="ECO:0000313" key="9">
    <source>
        <dbReference type="Proteomes" id="UP000247973"/>
    </source>
</evidence>
<dbReference type="PANTHER" id="PTHR33885">
    <property type="entry name" value="PHAGE SHOCK PROTEIN C"/>
    <property type="match status" value="1"/>
</dbReference>
<organism evidence="8 9">
    <name type="scientific">Dysgonomonas alginatilytica</name>
    <dbReference type="NCBI Taxonomy" id="1605892"/>
    <lineage>
        <taxon>Bacteria</taxon>
        <taxon>Pseudomonadati</taxon>
        <taxon>Bacteroidota</taxon>
        <taxon>Bacteroidia</taxon>
        <taxon>Bacteroidales</taxon>
        <taxon>Dysgonomonadaceae</taxon>
        <taxon>Dysgonomonas</taxon>
    </lineage>
</organism>
<comment type="caution">
    <text evidence="8">The sequence shown here is derived from an EMBL/GenBank/DDBJ whole genome shotgun (WGS) entry which is preliminary data.</text>
</comment>